<feature type="domain" description="PHD-type" evidence="9">
    <location>
        <begin position="1282"/>
        <end position="1333"/>
    </location>
</feature>
<dbReference type="FunFam" id="3.30.40.10:FF:000048">
    <property type="entry name" value="nucleosome-remodeling factor subunit BPTF isoform X1"/>
    <property type="match status" value="1"/>
</dbReference>
<dbReference type="CDD" id="cd05509">
    <property type="entry name" value="Bromo_gcn5_like"/>
    <property type="match status" value="1"/>
</dbReference>
<dbReference type="InterPro" id="IPR013083">
    <property type="entry name" value="Znf_RING/FYVE/PHD"/>
</dbReference>
<dbReference type="SMART" id="SM00297">
    <property type="entry name" value="BROMO"/>
    <property type="match status" value="1"/>
</dbReference>
<dbReference type="InterPro" id="IPR011011">
    <property type="entry name" value="Znf_FYVE_PHD"/>
</dbReference>
<dbReference type="InterPro" id="IPR018359">
    <property type="entry name" value="Bromodomain_CS"/>
</dbReference>
<keyword evidence="3" id="KW-0862">Zinc</keyword>
<protein>
    <recommendedName>
        <fullName evidence="11">Bromodomain PHD finger transcription factor</fullName>
    </recommendedName>
</protein>
<dbReference type="Pfam" id="PF00628">
    <property type="entry name" value="PHD"/>
    <property type="match status" value="2"/>
</dbReference>
<evidence type="ECO:0000256" key="5">
    <source>
        <dbReference type="PROSITE-ProRule" id="PRU00035"/>
    </source>
</evidence>
<feature type="region of interest" description="Disordered" evidence="7">
    <location>
        <begin position="1"/>
        <end position="20"/>
    </location>
</feature>
<evidence type="ECO:0000313" key="10">
    <source>
        <dbReference type="EMBL" id="CAD7590938.1"/>
    </source>
</evidence>
<dbReference type="SUPFAM" id="SSF47370">
    <property type="entry name" value="Bromodomain"/>
    <property type="match status" value="1"/>
</dbReference>
<keyword evidence="4 5" id="KW-0103">Bromodomain</keyword>
<evidence type="ECO:0000256" key="2">
    <source>
        <dbReference type="ARBA" id="ARBA00022771"/>
    </source>
</evidence>
<evidence type="ECO:0000256" key="6">
    <source>
        <dbReference type="PROSITE-ProRule" id="PRU00146"/>
    </source>
</evidence>
<dbReference type="GO" id="GO:0008270">
    <property type="term" value="F:zinc ion binding"/>
    <property type="evidence" value="ECO:0007669"/>
    <property type="project" value="UniProtKB-KW"/>
</dbReference>
<dbReference type="PROSITE" id="PS50014">
    <property type="entry name" value="BROMODOMAIN_2"/>
    <property type="match status" value="1"/>
</dbReference>
<dbReference type="PRINTS" id="PR00503">
    <property type="entry name" value="BROMODOMAIN"/>
</dbReference>
<evidence type="ECO:0008006" key="11">
    <source>
        <dbReference type="Google" id="ProtNLM"/>
    </source>
</evidence>
<keyword evidence="1" id="KW-0479">Metal-binding</keyword>
<dbReference type="PROSITE" id="PS50016">
    <property type="entry name" value="ZF_PHD_2"/>
    <property type="match status" value="1"/>
</dbReference>
<dbReference type="Gene3D" id="1.20.920.10">
    <property type="entry name" value="Bromodomain-like"/>
    <property type="match status" value="1"/>
</dbReference>
<feature type="compositionally biased region" description="Basic and acidic residues" evidence="7">
    <location>
        <begin position="997"/>
        <end position="1014"/>
    </location>
</feature>
<dbReference type="SMART" id="SM00249">
    <property type="entry name" value="PHD"/>
    <property type="match status" value="2"/>
</dbReference>
<gene>
    <name evidence="10" type="ORF">TGEB3V08_LOCUS4388</name>
</gene>
<dbReference type="InterPro" id="IPR001965">
    <property type="entry name" value="Znf_PHD"/>
</dbReference>
<dbReference type="PANTHER" id="PTHR45975">
    <property type="entry name" value="NUCLEOSOME-REMODELING FACTOR SUBUNIT BPTF"/>
    <property type="match status" value="1"/>
</dbReference>
<dbReference type="PANTHER" id="PTHR45975:SF2">
    <property type="entry name" value="NUCLEOSOME-REMODELING FACTOR SUBUNIT BPTF"/>
    <property type="match status" value="1"/>
</dbReference>
<feature type="region of interest" description="Disordered" evidence="7">
    <location>
        <begin position="70"/>
        <end position="128"/>
    </location>
</feature>
<name>A0A7R9JXU1_TIMGE</name>
<evidence type="ECO:0000259" key="8">
    <source>
        <dbReference type="PROSITE" id="PS50014"/>
    </source>
</evidence>
<evidence type="ECO:0000256" key="1">
    <source>
        <dbReference type="ARBA" id="ARBA00022723"/>
    </source>
</evidence>
<feature type="region of interest" description="Disordered" evidence="7">
    <location>
        <begin position="673"/>
        <end position="692"/>
    </location>
</feature>
<dbReference type="InterPro" id="IPR019787">
    <property type="entry name" value="Znf_PHD-finger"/>
</dbReference>
<feature type="compositionally biased region" description="Basic and acidic residues" evidence="7">
    <location>
        <begin position="1083"/>
        <end position="1096"/>
    </location>
</feature>
<dbReference type="GO" id="GO:0006357">
    <property type="term" value="P:regulation of transcription by RNA polymerase II"/>
    <property type="evidence" value="ECO:0007669"/>
    <property type="project" value="InterPro"/>
</dbReference>
<evidence type="ECO:0000256" key="7">
    <source>
        <dbReference type="SAM" id="MobiDB-lite"/>
    </source>
</evidence>
<dbReference type="InterPro" id="IPR038028">
    <property type="entry name" value="BPTF"/>
</dbReference>
<dbReference type="Pfam" id="PF00439">
    <property type="entry name" value="Bromodomain"/>
    <property type="match status" value="1"/>
</dbReference>
<dbReference type="GO" id="GO:0016589">
    <property type="term" value="C:NURF complex"/>
    <property type="evidence" value="ECO:0007669"/>
    <property type="project" value="InterPro"/>
</dbReference>
<dbReference type="SUPFAM" id="SSF57903">
    <property type="entry name" value="FYVE/PHD zinc finger"/>
    <property type="match status" value="2"/>
</dbReference>
<reference evidence="10" key="1">
    <citation type="submission" date="2020-11" db="EMBL/GenBank/DDBJ databases">
        <authorList>
            <person name="Tran Van P."/>
        </authorList>
    </citation>
    <scope>NUCLEOTIDE SEQUENCE</scope>
</reference>
<feature type="domain" description="Bromo" evidence="8">
    <location>
        <begin position="1360"/>
        <end position="1430"/>
    </location>
</feature>
<dbReference type="GO" id="GO:0000978">
    <property type="term" value="F:RNA polymerase II cis-regulatory region sequence-specific DNA binding"/>
    <property type="evidence" value="ECO:0007669"/>
    <property type="project" value="TreeGrafter"/>
</dbReference>
<dbReference type="PROSITE" id="PS00633">
    <property type="entry name" value="BROMODOMAIN_1"/>
    <property type="match status" value="1"/>
</dbReference>
<evidence type="ECO:0000256" key="3">
    <source>
        <dbReference type="ARBA" id="ARBA00022833"/>
    </source>
</evidence>
<evidence type="ECO:0000256" key="4">
    <source>
        <dbReference type="ARBA" id="ARBA00023117"/>
    </source>
</evidence>
<dbReference type="InterPro" id="IPR001487">
    <property type="entry name" value="Bromodomain"/>
</dbReference>
<feature type="region of interest" description="Disordered" evidence="7">
    <location>
        <begin position="1083"/>
        <end position="1154"/>
    </location>
</feature>
<evidence type="ECO:0000259" key="9">
    <source>
        <dbReference type="PROSITE" id="PS50016"/>
    </source>
</evidence>
<dbReference type="CDD" id="cd15560">
    <property type="entry name" value="PHD2_3_BPTF"/>
    <property type="match status" value="1"/>
</dbReference>
<sequence length="1455" mass="156230">MIDVFDVPQNKVKPPNNEGKNQITTDTEIMSLEILRHRHVGQFMDRTQYLRRKVVIPLELPKAVREVTSIRSGLRKRKRAESPQNTEPQVSEELERANAQVVTRSRSGALTPKPVTADSGAAGGKMETVSGKATPEEIKEKMEQQLRIQRAAHQQKRAFEKSPAGQMLKVVPTTQQVQPDGTLKMVTKVAIPPSPGSQVAGKTTTLTSLLTNTPGKTVLGTRRIFMTKGADGTTRVVTGPTSILPKAPANQQQSLIRLQTPVQPALPGNVLPPAAGQQKVQILKGPDGKIQVRGLLPGQQLVQMPDGKLHVFNAAQVQSPQLGGNRVVAAGAKSPMVARTVAQQVVVSKPPMTTSVKHVALAVSTPGTTVTSPVKTVTLPQAKTPQLANALVVLSPTAEYGEIEQQTVMIRQQLAGTPILQKVASQPGTVVVSGNQVFAPGSIVVSGSQVMGTPTQVGKKILCPRFRYSQEPLVTTSGLLGAGQFVVNNSNLAAQLASGKAQLATINGQQVLIRSSVPSGPILGQVPALASQQPHVSTTGNLVVKSGNQATAVKLATTTQLATGQVPAKLSAAQIPVKLAAGQVPVKLAAAQGAVKLSAAQVPVKLKSPSGELTSPPANSVIMASPSKVQQPAPAPVTPQQATSVIQRIRTVALPTLRVLSFRLLQQQQTPVAQQASVSQPTPPAPQQVLPEPSTDSAVEQALLVGQPPGTIIRCVTAQVIQTPQGPRIVLQGLHGAEFNTQQLAMVQQQVKQQLLKAQAATGKQGVLGPTKIYLAVQPPQPHPAPAVTASVPAPTPASPVAANAGTTSSLQKVVVNGQPLPATTAGDPLQAGGAAVCSATTGLLMMGNKQVTAAGVANKFVVTPDYINQTIKSALKQQNLNPEIEEKLLQLQRYQERQIRQEKLGDIPPPAVTTTTTTTTTTTAAAAAVATEPVVPPVSPVPAVTPAAIIRAPSFRKRPPSSQGMAALAQAAAASEREDWDSSPPPPVATSRRKAPKMEAKDVKTSPEERVEKPSPPAGRSRTNKWRESQEERKRQQAQSKLQVILFRHKELLKKDMIKKRALLEKELQIEIQKELATELAARTKAERSKQDEVRTGSSKRKSAPVSAPTNLHPPSASKGGGSRPKKQPQPRGTTGGVGARSISPGVGGGGGRKKEKLYCLCRTPYDQTKFGVVLDSGSSWIQDRRRFGVVLDSGSSWIRGGLGFGVVLDSGWSWIRGGLGFGVVLDSGSSEIQGRLGFYVGCDLCNNWFHGDCVGITEESSRSLAEFVCTECKHARDTQELYCLCKQPYDESQFYICCDRCQDWFHGRCVGILQSEADNIDEYICPNCQRNSNINFANMKNLNGKDFDNLRKLIKQLQTHKSAWPFMEPVDPTEAPDYYKVIKEPMDLQTIELRINDRSYKKLSEFIGDMTKIFDNCRYYNPRESPFFKCAESLEAYFVQKIKCLRDKLVDNK</sequence>
<accession>A0A7R9JXU1</accession>
<dbReference type="EMBL" id="OE840513">
    <property type="protein sequence ID" value="CAD7590938.1"/>
    <property type="molecule type" value="Genomic_DNA"/>
</dbReference>
<dbReference type="InterPro" id="IPR036427">
    <property type="entry name" value="Bromodomain-like_sf"/>
</dbReference>
<feature type="compositionally biased region" description="Basic and acidic residues" evidence="7">
    <location>
        <begin position="1026"/>
        <end position="1036"/>
    </location>
</feature>
<feature type="region of interest" description="Disordered" evidence="7">
    <location>
        <begin position="956"/>
        <end position="1040"/>
    </location>
</feature>
<dbReference type="Gene3D" id="3.30.40.10">
    <property type="entry name" value="Zinc/RING finger domain, C3HC4 (zinc finger)"/>
    <property type="match status" value="2"/>
</dbReference>
<proteinExistence type="predicted"/>
<keyword evidence="2 6" id="KW-0863">Zinc-finger</keyword>
<organism evidence="10">
    <name type="scientific">Timema genevievae</name>
    <name type="common">Walking stick</name>
    <dbReference type="NCBI Taxonomy" id="629358"/>
    <lineage>
        <taxon>Eukaryota</taxon>
        <taxon>Metazoa</taxon>
        <taxon>Ecdysozoa</taxon>
        <taxon>Arthropoda</taxon>
        <taxon>Hexapoda</taxon>
        <taxon>Insecta</taxon>
        <taxon>Pterygota</taxon>
        <taxon>Neoptera</taxon>
        <taxon>Polyneoptera</taxon>
        <taxon>Phasmatodea</taxon>
        <taxon>Timematodea</taxon>
        <taxon>Timematoidea</taxon>
        <taxon>Timematidae</taxon>
        <taxon>Timema</taxon>
    </lineage>
</organism>